<proteinExistence type="predicted"/>
<name>A0A1G2U176_9BACT</name>
<dbReference type="AlphaFoldDB" id="A0A1G2U176"/>
<gene>
    <name evidence="1" type="ORF">A3B14_00500</name>
</gene>
<evidence type="ECO:0000313" key="2">
    <source>
        <dbReference type="Proteomes" id="UP000176800"/>
    </source>
</evidence>
<sequence>MVGTIQVAYERKQKDGHEIHRAKIRFAPGPCGIVFTKWYMGAKGPPLTVKQFISAFGCGIANVKTL</sequence>
<protein>
    <submittedName>
        <fullName evidence="1">Uncharacterized protein</fullName>
    </submittedName>
</protein>
<dbReference type="Proteomes" id="UP000176800">
    <property type="component" value="Unassembled WGS sequence"/>
</dbReference>
<reference evidence="1 2" key="1">
    <citation type="journal article" date="2016" name="Nat. Commun.">
        <title>Thousands of microbial genomes shed light on interconnected biogeochemical processes in an aquifer system.</title>
        <authorList>
            <person name="Anantharaman K."/>
            <person name="Brown C.T."/>
            <person name="Hug L.A."/>
            <person name="Sharon I."/>
            <person name="Castelle C.J."/>
            <person name="Probst A.J."/>
            <person name="Thomas B.C."/>
            <person name="Singh A."/>
            <person name="Wilkins M.J."/>
            <person name="Karaoz U."/>
            <person name="Brodie E.L."/>
            <person name="Williams K.H."/>
            <person name="Hubbard S.S."/>
            <person name="Banfield J.F."/>
        </authorList>
    </citation>
    <scope>NUCLEOTIDE SEQUENCE [LARGE SCALE GENOMIC DNA]</scope>
</reference>
<accession>A0A1G2U176</accession>
<evidence type="ECO:0000313" key="1">
    <source>
        <dbReference type="EMBL" id="OHB03243.1"/>
    </source>
</evidence>
<comment type="caution">
    <text evidence="1">The sequence shown here is derived from an EMBL/GenBank/DDBJ whole genome shotgun (WGS) entry which is preliminary data.</text>
</comment>
<organism evidence="1 2">
    <name type="scientific">Candidatus Zambryskibacteria bacterium RIFCSPLOWO2_01_FULL_45_21</name>
    <dbReference type="NCBI Taxonomy" id="1802761"/>
    <lineage>
        <taxon>Bacteria</taxon>
        <taxon>Candidatus Zambryskiibacteriota</taxon>
    </lineage>
</organism>
<dbReference type="EMBL" id="MHWE01000021">
    <property type="protein sequence ID" value="OHB03243.1"/>
    <property type="molecule type" value="Genomic_DNA"/>
</dbReference>